<dbReference type="RefSeq" id="WP_184177678.1">
    <property type="nucleotide sequence ID" value="NZ_JACHGF010000010.1"/>
</dbReference>
<sequence length="112" mass="12449">MLAASPQAEDIAGQVARRLLALPAGQRPTALSDWFALGEARFAQWSAAYPPTETHEESARQLGLHLRWMDLAGVMQAPTYFLNAVELPRFLFPHELPRLCASFTNLGIGQFR</sequence>
<dbReference type="Proteomes" id="UP000557307">
    <property type="component" value="Unassembled WGS sequence"/>
</dbReference>
<dbReference type="AlphaFoldDB" id="A0A840U2Z1"/>
<name>A0A840U2Z1_9BACT</name>
<evidence type="ECO:0000313" key="1">
    <source>
        <dbReference type="EMBL" id="MBB5286490.1"/>
    </source>
</evidence>
<proteinExistence type="predicted"/>
<dbReference type="EMBL" id="JACHGF010000010">
    <property type="protein sequence ID" value="MBB5286490.1"/>
    <property type="molecule type" value="Genomic_DNA"/>
</dbReference>
<gene>
    <name evidence="1" type="ORF">HNQ92_004651</name>
</gene>
<protein>
    <submittedName>
        <fullName evidence="1">Uncharacterized protein</fullName>
    </submittedName>
</protein>
<organism evidence="1 2">
    <name type="scientific">Rhabdobacter roseus</name>
    <dbReference type="NCBI Taxonomy" id="1655419"/>
    <lineage>
        <taxon>Bacteria</taxon>
        <taxon>Pseudomonadati</taxon>
        <taxon>Bacteroidota</taxon>
        <taxon>Cytophagia</taxon>
        <taxon>Cytophagales</taxon>
        <taxon>Cytophagaceae</taxon>
        <taxon>Rhabdobacter</taxon>
    </lineage>
</organism>
<comment type="caution">
    <text evidence="1">The sequence shown here is derived from an EMBL/GenBank/DDBJ whole genome shotgun (WGS) entry which is preliminary data.</text>
</comment>
<evidence type="ECO:0000313" key="2">
    <source>
        <dbReference type="Proteomes" id="UP000557307"/>
    </source>
</evidence>
<accession>A0A840U2Z1</accession>
<reference evidence="1 2" key="1">
    <citation type="submission" date="2020-08" db="EMBL/GenBank/DDBJ databases">
        <title>Genomic Encyclopedia of Type Strains, Phase IV (KMG-IV): sequencing the most valuable type-strain genomes for metagenomic binning, comparative biology and taxonomic classification.</title>
        <authorList>
            <person name="Goeker M."/>
        </authorList>
    </citation>
    <scope>NUCLEOTIDE SEQUENCE [LARGE SCALE GENOMIC DNA]</scope>
    <source>
        <strain evidence="1 2">DSM 105074</strain>
    </source>
</reference>
<keyword evidence="2" id="KW-1185">Reference proteome</keyword>